<accession>A0A0F9CL73</accession>
<dbReference type="AlphaFoldDB" id="A0A0F9CL73"/>
<keyword evidence="1" id="KW-0472">Membrane</keyword>
<sequence>MTIMDNEIFDLIKLEEKKLSVIKKFGYQNYTGNYYPRKYRIWQLCWFNLRERIWNQKSVIIPLVILLFLAFIILIPITFIVPTLVNSPFLGSNPIQEELIDIFNDFFTLIIYVILTNPLIFILFGFIGGRIISEDIEYKSLEQYFTRMRRTDYLIGKFLSIFISYFFTLFLISFVFYYFMSSAFAFSIFDEKIFSTFIKVTIFIFIISLTLSLFMLALSGATDKKNYAALMFIIILLILGDIFEVFAILLDNNFFYIFNPQDVMAAILFDIVPLKSDFSGLGGFISGVPSGRLAVNSFFEAMGAVTLLSFSSMLFVYYKIKRIWRKIQ</sequence>
<reference evidence="2" key="1">
    <citation type="journal article" date="2015" name="Nature">
        <title>Complex archaea that bridge the gap between prokaryotes and eukaryotes.</title>
        <authorList>
            <person name="Spang A."/>
            <person name="Saw J.H."/>
            <person name="Jorgensen S.L."/>
            <person name="Zaremba-Niedzwiedzka K."/>
            <person name="Martijn J."/>
            <person name="Lind A.E."/>
            <person name="van Eijk R."/>
            <person name="Schleper C."/>
            <person name="Guy L."/>
            <person name="Ettema T.J."/>
        </authorList>
    </citation>
    <scope>NUCLEOTIDE SEQUENCE</scope>
</reference>
<dbReference type="EMBL" id="LAZR01046090">
    <property type="protein sequence ID" value="KKK97351.1"/>
    <property type="molecule type" value="Genomic_DNA"/>
</dbReference>
<feature type="transmembrane region" description="Helical" evidence="1">
    <location>
        <begin position="230"/>
        <end position="250"/>
    </location>
</feature>
<evidence type="ECO:0000313" key="2">
    <source>
        <dbReference type="EMBL" id="KKK97351.1"/>
    </source>
</evidence>
<organism evidence="2">
    <name type="scientific">marine sediment metagenome</name>
    <dbReference type="NCBI Taxonomy" id="412755"/>
    <lineage>
        <taxon>unclassified sequences</taxon>
        <taxon>metagenomes</taxon>
        <taxon>ecological metagenomes</taxon>
    </lineage>
</organism>
<feature type="transmembrane region" description="Helical" evidence="1">
    <location>
        <begin position="298"/>
        <end position="318"/>
    </location>
</feature>
<evidence type="ECO:0000256" key="1">
    <source>
        <dbReference type="SAM" id="Phobius"/>
    </source>
</evidence>
<proteinExistence type="predicted"/>
<keyword evidence="1" id="KW-1133">Transmembrane helix</keyword>
<name>A0A0F9CL73_9ZZZZ</name>
<feature type="transmembrane region" description="Helical" evidence="1">
    <location>
        <begin position="200"/>
        <end position="218"/>
    </location>
</feature>
<comment type="caution">
    <text evidence="2">The sequence shown here is derived from an EMBL/GenBank/DDBJ whole genome shotgun (WGS) entry which is preliminary data.</text>
</comment>
<protein>
    <recommendedName>
        <fullName evidence="3">ABC-2 type transporter domain-containing protein</fullName>
    </recommendedName>
</protein>
<evidence type="ECO:0008006" key="3">
    <source>
        <dbReference type="Google" id="ProtNLM"/>
    </source>
</evidence>
<feature type="transmembrane region" description="Helical" evidence="1">
    <location>
        <begin position="59"/>
        <end position="81"/>
    </location>
</feature>
<feature type="transmembrane region" description="Helical" evidence="1">
    <location>
        <begin position="109"/>
        <end position="133"/>
    </location>
</feature>
<keyword evidence="1" id="KW-0812">Transmembrane</keyword>
<gene>
    <name evidence="2" type="ORF">LCGC14_2653630</name>
</gene>
<feature type="transmembrane region" description="Helical" evidence="1">
    <location>
        <begin position="154"/>
        <end position="180"/>
    </location>
</feature>